<dbReference type="GO" id="GO:0042554">
    <property type="term" value="P:superoxide anion generation"/>
    <property type="evidence" value="ECO:0007669"/>
    <property type="project" value="TreeGrafter"/>
</dbReference>
<feature type="transmembrane region" description="Helical" evidence="6">
    <location>
        <begin position="113"/>
        <end position="135"/>
    </location>
</feature>
<feature type="transmembrane region" description="Helical" evidence="6">
    <location>
        <begin position="60"/>
        <end position="80"/>
    </location>
</feature>
<dbReference type="Pfam" id="PF01794">
    <property type="entry name" value="Ferric_reduct"/>
    <property type="match status" value="1"/>
</dbReference>
<feature type="transmembrane region" description="Helical" evidence="6">
    <location>
        <begin position="147"/>
        <end position="167"/>
    </location>
</feature>
<feature type="non-terminal residue" evidence="9">
    <location>
        <position position="1"/>
    </location>
</feature>
<dbReference type="PANTHER" id="PTHR11972">
    <property type="entry name" value="NADPH OXIDASE"/>
    <property type="match status" value="1"/>
</dbReference>
<dbReference type="Pfam" id="PF08022">
    <property type="entry name" value="FAD_binding_8"/>
    <property type="match status" value="1"/>
</dbReference>
<keyword evidence="10" id="KW-1185">Reference proteome</keyword>
<dbReference type="AlphaFoldDB" id="A0A0L7LKE0"/>
<evidence type="ECO:0000256" key="3">
    <source>
        <dbReference type="ARBA" id="ARBA00022989"/>
    </source>
</evidence>
<evidence type="ECO:0000259" key="7">
    <source>
        <dbReference type="Pfam" id="PF01794"/>
    </source>
</evidence>
<dbReference type="InterPro" id="IPR039261">
    <property type="entry name" value="FNR_nucleotide-bd"/>
</dbReference>
<sequence>LGLCLSRSTATILNVCGAFILLPQCKKLNQILYRILSKLWPGLFFFWLERAKSFHMTVATTLVIFAVPNFVHGFAVLHSVSHFVNLWNFSRGFDEECLAVNFANYRNENPLNLLLSMTCITGLLMLLMTLLMGVTSLRFIRRRVYNAFWYAHQLYLPFMVLFLIHPLSLNTSHIDSWTSDNATANTPRFTAIESKTWLWMSVPLTCFFIDLLWRIFSRNRAVVDILEARHMAGRTISLKLSYPCEQTVYRSGQYVVLQCPQVSLLEWHPFTVVKVPTSYQRSVVVWIRVKGDWTEALEKLLKERGPRGIKIHLLWIVRHEQELTWLAELADRTLTQLRSANRPDRLHLQLYVTNTQHDTNKQHFIVINEKGRLTHLLNHEDDEKAMLLTPNLNRNNGRVNENYDIAKEYPLLGCRVMRGRPHWDRVFGYWISLKLILLWTKETSKVITKQM</sequence>
<comment type="caution">
    <text evidence="9">The sequence shown here is derived from an EMBL/GenBank/DDBJ whole genome shotgun (WGS) entry which is preliminary data.</text>
</comment>
<dbReference type="SUPFAM" id="SSF63380">
    <property type="entry name" value="Riboflavin synthase domain-like"/>
    <property type="match status" value="1"/>
</dbReference>
<feature type="transmembrane region" description="Helical" evidence="6">
    <location>
        <begin position="197"/>
        <end position="216"/>
    </location>
</feature>
<evidence type="ECO:0000256" key="6">
    <source>
        <dbReference type="SAM" id="Phobius"/>
    </source>
</evidence>
<keyword evidence="3 6" id="KW-1133">Transmembrane helix</keyword>
<evidence type="ECO:0000256" key="2">
    <source>
        <dbReference type="ARBA" id="ARBA00022692"/>
    </source>
</evidence>
<reference evidence="9 10" key="1">
    <citation type="journal article" date="2015" name="Genome Biol. Evol.">
        <title>The genome of winter moth (Operophtera brumata) provides a genomic perspective on sexual dimorphism and phenology.</title>
        <authorList>
            <person name="Derks M.F."/>
            <person name="Smit S."/>
            <person name="Salis L."/>
            <person name="Schijlen E."/>
            <person name="Bossers A."/>
            <person name="Mateman C."/>
            <person name="Pijl A.S."/>
            <person name="de Ridder D."/>
            <person name="Groenen M.A."/>
            <person name="Visser M.E."/>
            <person name="Megens H.J."/>
        </authorList>
    </citation>
    <scope>NUCLEOTIDE SEQUENCE [LARGE SCALE GENOMIC DNA]</scope>
    <source>
        <strain evidence="9">WM2013NL</strain>
        <tissue evidence="9">Head and thorax</tissue>
    </source>
</reference>
<evidence type="ECO:0000313" key="9">
    <source>
        <dbReference type="EMBL" id="KOB75917.1"/>
    </source>
</evidence>
<feature type="domain" description="Ferric oxidoreductase" evidence="7">
    <location>
        <begin position="73"/>
        <end position="162"/>
    </location>
</feature>
<evidence type="ECO:0000313" key="10">
    <source>
        <dbReference type="Proteomes" id="UP000037510"/>
    </source>
</evidence>
<dbReference type="InterPro" id="IPR013112">
    <property type="entry name" value="FAD-bd_8"/>
</dbReference>
<dbReference type="Gene3D" id="3.40.50.80">
    <property type="entry name" value="Nucleotide-binding domain of ferredoxin-NADP reductase (FNR) module"/>
    <property type="match status" value="1"/>
</dbReference>
<dbReference type="GO" id="GO:0006952">
    <property type="term" value="P:defense response"/>
    <property type="evidence" value="ECO:0007669"/>
    <property type="project" value="TreeGrafter"/>
</dbReference>
<evidence type="ECO:0000256" key="4">
    <source>
        <dbReference type="ARBA" id="ARBA00023002"/>
    </source>
</evidence>
<feature type="domain" description="FAD-binding 8" evidence="8">
    <location>
        <begin position="224"/>
        <end position="304"/>
    </location>
</feature>
<evidence type="ECO:0000256" key="5">
    <source>
        <dbReference type="ARBA" id="ARBA00023136"/>
    </source>
</evidence>
<keyword evidence="2 6" id="KW-0812">Transmembrane</keyword>
<dbReference type="GO" id="GO:0043020">
    <property type="term" value="C:NADPH oxidase complex"/>
    <property type="evidence" value="ECO:0007669"/>
    <property type="project" value="TreeGrafter"/>
</dbReference>
<keyword evidence="4" id="KW-0560">Oxidoreductase</keyword>
<dbReference type="PANTHER" id="PTHR11972:SF153">
    <property type="entry name" value="SUPEROXIDE-GENERATING NADPH OXIDASE HEAVY CHAIN SUBUNIT A"/>
    <property type="match status" value="1"/>
</dbReference>
<comment type="subcellular location">
    <subcellularLocation>
        <location evidence="1">Membrane</location>
        <topology evidence="1">Multi-pass membrane protein</topology>
    </subcellularLocation>
</comment>
<dbReference type="InterPro" id="IPR017938">
    <property type="entry name" value="Riboflavin_synthase-like_b-brl"/>
</dbReference>
<evidence type="ECO:0000259" key="8">
    <source>
        <dbReference type="Pfam" id="PF08022"/>
    </source>
</evidence>
<dbReference type="InterPro" id="IPR050369">
    <property type="entry name" value="RBOH/FRE"/>
</dbReference>
<protein>
    <submittedName>
        <fullName evidence="9">Nadph oxidase</fullName>
    </submittedName>
</protein>
<evidence type="ECO:0000256" key="1">
    <source>
        <dbReference type="ARBA" id="ARBA00004141"/>
    </source>
</evidence>
<accession>A0A0L7LKE0</accession>
<dbReference type="InterPro" id="IPR013130">
    <property type="entry name" value="Fe3_Rdtase_TM_dom"/>
</dbReference>
<dbReference type="STRING" id="104452.A0A0L7LKE0"/>
<dbReference type="Proteomes" id="UP000037510">
    <property type="component" value="Unassembled WGS sequence"/>
</dbReference>
<keyword evidence="5 6" id="KW-0472">Membrane</keyword>
<dbReference type="GO" id="GO:0016175">
    <property type="term" value="F:superoxide-generating NAD(P)H oxidase activity"/>
    <property type="evidence" value="ECO:0007669"/>
    <property type="project" value="TreeGrafter"/>
</dbReference>
<name>A0A0L7LKE0_OPEBR</name>
<proteinExistence type="predicted"/>
<dbReference type="EMBL" id="JTDY01000777">
    <property type="protein sequence ID" value="KOB75917.1"/>
    <property type="molecule type" value="Genomic_DNA"/>
</dbReference>
<organism evidence="9 10">
    <name type="scientific">Operophtera brumata</name>
    <name type="common">Winter moth</name>
    <name type="synonym">Phalaena brumata</name>
    <dbReference type="NCBI Taxonomy" id="104452"/>
    <lineage>
        <taxon>Eukaryota</taxon>
        <taxon>Metazoa</taxon>
        <taxon>Ecdysozoa</taxon>
        <taxon>Arthropoda</taxon>
        <taxon>Hexapoda</taxon>
        <taxon>Insecta</taxon>
        <taxon>Pterygota</taxon>
        <taxon>Neoptera</taxon>
        <taxon>Endopterygota</taxon>
        <taxon>Lepidoptera</taxon>
        <taxon>Glossata</taxon>
        <taxon>Ditrysia</taxon>
        <taxon>Geometroidea</taxon>
        <taxon>Geometridae</taxon>
        <taxon>Larentiinae</taxon>
        <taxon>Operophtera</taxon>
    </lineage>
</organism>
<gene>
    <name evidence="9" type="ORF">OBRU01_02943</name>
</gene>